<dbReference type="InterPro" id="IPR035907">
    <property type="entry name" value="Hppk_sf"/>
</dbReference>
<gene>
    <name evidence="14" type="ORF">EV657_10677</name>
</gene>
<dbReference type="EC" id="2.7.6.3" evidence="3"/>
<dbReference type="GO" id="GO:0046656">
    <property type="term" value="P:folic acid biosynthetic process"/>
    <property type="evidence" value="ECO:0007669"/>
    <property type="project" value="UniProtKB-KW"/>
</dbReference>
<sequence length="212" mass="22583">MPQPEKSTPSRPKGLVALGGNVAFGGGSPESTLAAGLVALDSESVHVARISRFYHTPSVPEGSGPDFVNAVVEIATDLEAPALLARLHAIEARFGRERHTRWAPRTLDLDLLDLGGAVLPDAATQARWMALSPEAQAREAPARAILPHPRIQDRGFVLVPLAEIAPDWRHPVLDRTAAELLTALPEAEIGRISPVSGPWTGVSALVKTYPTQ</sequence>
<dbReference type="SUPFAM" id="SSF55083">
    <property type="entry name" value="6-hydroxymethyl-7,8-dihydropterin pyrophosphokinase, HPPK"/>
    <property type="match status" value="1"/>
</dbReference>
<evidence type="ECO:0000313" key="15">
    <source>
        <dbReference type="Proteomes" id="UP000295484"/>
    </source>
</evidence>
<comment type="pathway">
    <text evidence="1">Cofactor biosynthesis; tetrahydrofolate biosynthesis; 2-amino-4-hydroxy-6-hydroxymethyl-7,8-dihydropteridine diphosphate from 7,8-dihydroneopterin triphosphate: step 4/4.</text>
</comment>
<dbReference type="Proteomes" id="UP000295484">
    <property type="component" value="Unassembled WGS sequence"/>
</dbReference>
<evidence type="ECO:0000256" key="12">
    <source>
        <dbReference type="ARBA" id="ARBA00033413"/>
    </source>
</evidence>
<comment type="function">
    <text evidence="10">Catalyzes the transfer of pyrophosphate from adenosine triphosphate (ATP) to 6-hydroxymethyl-7,8-dihydropterin, an enzymatic step in folate biosynthesis pathway.</text>
</comment>
<evidence type="ECO:0000256" key="9">
    <source>
        <dbReference type="ARBA" id="ARBA00022909"/>
    </source>
</evidence>
<dbReference type="GO" id="GO:0005524">
    <property type="term" value="F:ATP binding"/>
    <property type="evidence" value="ECO:0007669"/>
    <property type="project" value="UniProtKB-KW"/>
</dbReference>
<dbReference type="InterPro" id="IPR000550">
    <property type="entry name" value="Hppk"/>
</dbReference>
<protein>
    <recommendedName>
        <fullName evidence="4">2-amino-4-hydroxy-6-hydroxymethyldihydropteridine pyrophosphokinase</fullName>
        <ecNumber evidence="3">2.7.6.3</ecNumber>
    </recommendedName>
    <alternativeName>
        <fullName evidence="11">6-hydroxymethyl-7,8-dihydropterin pyrophosphokinase</fullName>
    </alternativeName>
    <alternativeName>
        <fullName evidence="12">7,8-dihydro-6-hydroxymethylpterin-pyrophosphokinase</fullName>
    </alternativeName>
</protein>
<evidence type="ECO:0000256" key="4">
    <source>
        <dbReference type="ARBA" id="ARBA00016218"/>
    </source>
</evidence>
<evidence type="ECO:0000256" key="10">
    <source>
        <dbReference type="ARBA" id="ARBA00029409"/>
    </source>
</evidence>
<evidence type="ECO:0000256" key="11">
    <source>
        <dbReference type="ARBA" id="ARBA00029766"/>
    </source>
</evidence>
<dbReference type="GO" id="GO:0016301">
    <property type="term" value="F:kinase activity"/>
    <property type="evidence" value="ECO:0007669"/>
    <property type="project" value="UniProtKB-KW"/>
</dbReference>
<organism evidence="14 15">
    <name type="scientific">Rhodovulum visakhapatnamense</name>
    <dbReference type="NCBI Taxonomy" id="364297"/>
    <lineage>
        <taxon>Bacteria</taxon>
        <taxon>Pseudomonadati</taxon>
        <taxon>Pseudomonadota</taxon>
        <taxon>Alphaproteobacteria</taxon>
        <taxon>Rhodobacterales</taxon>
        <taxon>Paracoccaceae</taxon>
        <taxon>Rhodovulum</taxon>
    </lineage>
</organism>
<dbReference type="Pfam" id="PF01288">
    <property type="entry name" value="HPPK"/>
    <property type="match status" value="1"/>
</dbReference>
<evidence type="ECO:0000313" key="14">
    <source>
        <dbReference type="EMBL" id="TDX30593.1"/>
    </source>
</evidence>
<reference evidence="14 15" key="1">
    <citation type="submission" date="2019-03" db="EMBL/GenBank/DDBJ databases">
        <title>Genomic Encyclopedia of Type Strains, Phase IV (KMG-IV): sequencing the most valuable type-strain genomes for metagenomic binning, comparative biology and taxonomic classification.</title>
        <authorList>
            <person name="Goeker M."/>
        </authorList>
    </citation>
    <scope>NUCLEOTIDE SEQUENCE [LARGE SCALE GENOMIC DNA]</scope>
    <source>
        <strain evidence="14 15">JA181</strain>
    </source>
</reference>
<dbReference type="AlphaFoldDB" id="A0A4R8G2B0"/>
<feature type="domain" description="7,8-dihydro-6-hydroxymethylpterin-pyrophosphokinase" evidence="13">
    <location>
        <begin position="101"/>
        <end position="112"/>
    </location>
</feature>
<keyword evidence="9" id="KW-0289">Folate biosynthesis</keyword>
<evidence type="ECO:0000256" key="6">
    <source>
        <dbReference type="ARBA" id="ARBA00022741"/>
    </source>
</evidence>
<dbReference type="EMBL" id="SOEB01000006">
    <property type="protein sequence ID" value="TDX30593.1"/>
    <property type="molecule type" value="Genomic_DNA"/>
</dbReference>
<evidence type="ECO:0000256" key="5">
    <source>
        <dbReference type="ARBA" id="ARBA00022679"/>
    </source>
</evidence>
<evidence type="ECO:0000256" key="3">
    <source>
        <dbReference type="ARBA" id="ARBA00013253"/>
    </source>
</evidence>
<dbReference type="GO" id="GO:0003848">
    <property type="term" value="F:2-amino-4-hydroxy-6-hydroxymethyldihydropteridine diphosphokinase activity"/>
    <property type="evidence" value="ECO:0007669"/>
    <property type="project" value="UniProtKB-EC"/>
</dbReference>
<dbReference type="UniPathway" id="UPA00077">
    <property type="reaction ID" value="UER00155"/>
</dbReference>
<dbReference type="NCBIfam" id="TIGR01498">
    <property type="entry name" value="folK"/>
    <property type="match status" value="1"/>
</dbReference>
<keyword evidence="5" id="KW-0808">Transferase</keyword>
<name>A0A4R8G2B0_9RHOB</name>
<comment type="similarity">
    <text evidence="2">Belongs to the HPPK family.</text>
</comment>
<dbReference type="PANTHER" id="PTHR43071:SF1">
    <property type="entry name" value="2-AMINO-4-HYDROXY-6-HYDROXYMETHYLDIHYDROPTERIDINE PYROPHOSPHOKINASE"/>
    <property type="match status" value="1"/>
</dbReference>
<dbReference type="RefSeq" id="WP_134077511.1">
    <property type="nucleotide sequence ID" value="NZ_SOEB01000006.1"/>
</dbReference>
<comment type="caution">
    <text evidence="14">The sequence shown here is derived from an EMBL/GenBank/DDBJ whole genome shotgun (WGS) entry which is preliminary data.</text>
</comment>
<accession>A0A4R8G2B0</accession>
<evidence type="ECO:0000256" key="7">
    <source>
        <dbReference type="ARBA" id="ARBA00022777"/>
    </source>
</evidence>
<dbReference type="Gene3D" id="3.30.70.560">
    <property type="entry name" value="7,8-Dihydro-6-hydroxymethylpterin-pyrophosphokinase HPPK"/>
    <property type="match status" value="1"/>
</dbReference>
<proteinExistence type="inferred from homology"/>
<dbReference type="CDD" id="cd00483">
    <property type="entry name" value="HPPK"/>
    <property type="match status" value="1"/>
</dbReference>
<dbReference type="PROSITE" id="PS00794">
    <property type="entry name" value="HPPK"/>
    <property type="match status" value="1"/>
</dbReference>
<keyword evidence="8" id="KW-0067">ATP-binding</keyword>
<keyword evidence="7 14" id="KW-0418">Kinase</keyword>
<dbReference type="PANTHER" id="PTHR43071">
    <property type="entry name" value="2-AMINO-4-HYDROXY-6-HYDROXYMETHYLDIHYDROPTERIDINE PYROPHOSPHOKINASE"/>
    <property type="match status" value="1"/>
</dbReference>
<evidence type="ECO:0000259" key="13">
    <source>
        <dbReference type="PROSITE" id="PS00794"/>
    </source>
</evidence>
<evidence type="ECO:0000256" key="8">
    <source>
        <dbReference type="ARBA" id="ARBA00022840"/>
    </source>
</evidence>
<keyword evidence="6" id="KW-0547">Nucleotide-binding</keyword>
<evidence type="ECO:0000256" key="1">
    <source>
        <dbReference type="ARBA" id="ARBA00005051"/>
    </source>
</evidence>
<dbReference type="GO" id="GO:0046654">
    <property type="term" value="P:tetrahydrofolate biosynthetic process"/>
    <property type="evidence" value="ECO:0007669"/>
    <property type="project" value="UniProtKB-UniPathway"/>
</dbReference>
<evidence type="ECO:0000256" key="2">
    <source>
        <dbReference type="ARBA" id="ARBA00005810"/>
    </source>
</evidence>